<protein>
    <submittedName>
        <fullName evidence="2">Uncharacterized protein</fullName>
    </submittedName>
</protein>
<feature type="region of interest" description="Disordered" evidence="1">
    <location>
        <begin position="1"/>
        <end position="28"/>
    </location>
</feature>
<evidence type="ECO:0000256" key="1">
    <source>
        <dbReference type="SAM" id="MobiDB-lite"/>
    </source>
</evidence>
<proteinExistence type="predicted"/>
<accession>A0A5C6E7N1</accession>
<dbReference type="RefSeq" id="WP_146598316.1">
    <property type="nucleotide sequence ID" value="NZ_SJPY01000001.1"/>
</dbReference>
<reference evidence="2 3" key="1">
    <citation type="submission" date="2019-02" db="EMBL/GenBank/DDBJ databases">
        <title>Deep-cultivation of Planctomycetes and their phenomic and genomic characterization uncovers novel biology.</title>
        <authorList>
            <person name="Wiegand S."/>
            <person name="Jogler M."/>
            <person name="Boedeker C."/>
            <person name="Pinto D."/>
            <person name="Vollmers J."/>
            <person name="Rivas-Marin E."/>
            <person name="Kohn T."/>
            <person name="Peeters S.H."/>
            <person name="Heuer A."/>
            <person name="Rast P."/>
            <person name="Oberbeckmann S."/>
            <person name="Bunk B."/>
            <person name="Jeske O."/>
            <person name="Meyerdierks A."/>
            <person name="Storesund J.E."/>
            <person name="Kallscheuer N."/>
            <person name="Luecker S."/>
            <person name="Lage O.M."/>
            <person name="Pohl T."/>
            <person name="Merkel B.J."/>
            <person name="Hornburger P."/>
            <person name="Mueller R.-W."/>
            <person name="Bruemmer F."/>
            <person name="Labrenz M."/>
            <person name="Spormann A.M."/>
            <person name="Op Den Camp H."/>
            <person name="Overmann J."/>
            <person name="Amann R."/>
            <person name="Jetten M.S.M."/>
            <person name="Mascher T."/>
            <person name="Medema M.H."/>
            <person name="Devos D.P."/>
            <person name="Kaster A.-K."/>
            <person name="Ovreas L."/>
            <person name="Rohde M."/>
            <person name="Galperin M.Y."/>
            <person name="Jogler C."/>
        </authorList>
    </citation>
    <scope>NUCLEOTIDE SEQUENCE [LARGE SCALE GENOMIC DNA]</scope>
    <source>
        <strain evidence="2 3">Q31b</strain>
    </source>
</reference>
<dbReference type="AlphaFoldDB" id="A0A5C6E7N1"/>
<sequence>MTAQLRSGQHLARMTRSGPPPWTKSDHQGRFSLKELPDEPLSIMAYFANPKGGPIRFPAKLDVDLHQQDIRIVLDPSLQEDEE</sequence>
<name>A0A5C6E7N1_9BACT</name>
<keyword evidence="3" id="KW-1185">Reference proteome</keyword>
<dbReference type="EMBL" id="SJPY01000001">
    <property type="protein sequence ID" value="TWU45653.1"/>
    <property type="molecule type" value="Genomic_DNA"/>
</dbReference>
<organism evidence="2 3">
    <name type="scientific">Novipirellula aureliae</name>
    <dbReference type="NCBI Taxonomy" id="2527966"/>
    <lineage>
        <taxon>Bacteria</taxon>
        <taxon>Pseudomonadati</taxon>
        <taxon>Planctomycetota</taxon>
        <taxon>Planctomycetia</taxon>
        <taxon>Pirellulales</taxon>
        <taxon>Pirellulaceae</taxon>
        <taxon>Novipirellula</taxon>
    </lineage>
</organism>
<comment type="caution">
    <text evidence="2">The sequence shown here is derived from an EMBL/GenBank/DDBJ whole genome shotgun (WGS) entry which is preliminary data.</text>
</comment>
<gene>
    <name evidence="2" type="ORF">Q31b_08290</name>
</gene>
<dbReference type="Proteomes" id="UP000315471">
    <property type="component" value="Unassembled WGS sequence"/>
</dbReference>
<evidence type="ECO:0000313" key="3">
    <source>
        <dbReference type="Proteomes" id="UP000315471"/>
    </source>
</evidence>
<evidence type="ECO:0000313" key="2">
    <source>
        <dbReference type="EMBL" id="TWU45653.1"/>
    </source>
</evidence>